<dbReference type="AlphaFoldDB" id="A0A8A4TJR6"/>
<feature type="domain" description="Amidase" evidence="2">
    <location>
        <begin position="140"/>
        <end position="492"/>
    </location>
</feature>
<dbReference type="RefSeq" id="WP_237379359.1">
    <property type="nucleotide sequence ID" value="NZ_CP071793.1"/>
</dbReference>
<organism evidence="3 4">
    <name type="scientific">Sulfidibacter corallicola</name>
    <dbReference type="NCBI Taxonomy" id="2818388"/>
    <lineage>
        <taxon>Bacteria</taxon>
        <taxon>Pseudomonadati</taxon>
        <taxon>Acidobacteriota</taxon>
        <taxon>Holophagae</taxon>
        <taxon>Acanthopleuribacterales</taxon>
        <taxon>Acanthopleuribacteraceae</taxon>
        <taxon>Sulfidibacter</taxon>
    </lineage>
</organism>
<sequence>MMFTYVTRSCLFCFFITLFGVPVFAQETAEETLPIEMIEKAHQVLGLPFTAEERTLMAEDLAEQRKSLAALRKVSLENEVPPSLFFDPRAIVAPPAQKDAKPAWSDPGPVKRPENLEDLAFASVGTLAKLIETRKVTSLELTELFIARLEKHGPTLKAVVTLTKARAREAARRADAEIAAGKYRGPLHGMPYGAKDLYAVQGYPTTWGAKPYKDQVIDDTAEVVRRLDRAGAVLVAKLSLGALAWGDVWFDGMTRNPWDLEQGSSGSSAGSASAVAAGLVPFALGSETWGSIVSPSDTCGVTGLRPSFGAVSRAGAMALSWSMDKVGPMARTVEDCAIVFETIRGVDPMDPTTRSAPFPYRADLPMNKVTLGYVPAMFEGDGPEKDIDRKTLAHLRNLGVTLKPIELPNLPIREMAIILSAEAAAAFNDLTLSNRDDELVRQIRWAWPNAFRSARTIPAVEYIHANRIRTQVIQQMDRLLKGLDGYVAPSFEGDSLLLTNLTGHPCVVLPNGFAEANKPRSVSFIGQMDGEAKILAIARAYQNKIDAHKRRPPGFDPAKIVKN</sequence>
<dbReference type="Gene3D" id="3.90.1300.10">
    <property type="entry name" value="Amidase signature (AS) domain"/>
    <property type="match status" value="1"/>
</dbReference>
<dbReference type="PANTHER" id="PTHR11895:SF73">
    <property type="entry name" value="AMIDASE FAMILY PROTEIN"/>
    <property type="match status" value="1"/>
</dbReference>
<feature type="chain" id="PRO_5035317318" evidence="1">
    <location>
        <begin position="26"/>
        <end position="563"/>
    </location>
</feature>
<keyword evidence="4" id="KW-1185">Reference proteome</keyword>
<dbReference type="PANTHER" id="PTHR11895">
    <property type="entry name" value="TRANSAMIDASE"/>
    <property type="match status" value="1"/>
</dbReference>
<feature type="signal peptide" evidence="1">
    <location>
        <begin position="1"/>
        <end position="25"/>
    </location>
</feature>
<accession>A0A8A4TJR6</accession>
<name>A0A8A4TJR6_SULCO</name>
<protein>
    <submittedName>
        <fullName evidence="3">Amidase</fullName>
    </submittedName>
</protein>
<gene>
    <name evidence="3" type="ORF">J3U87_29440</name>
</gene>
<keyword evidence="1" id="KW-0732">Signal</keyword>
<proteinExistence type="predicted"/>
<dbReference type="InterPro" id="IPR023631">
    <property type="entry name" value="Amidase_dom"/>
</dbReference>
<evidence type="ECO:0000256" key="1">
    <source>
        <dbReference type="SAM" id="SignalP"/>
    </source>
</evidence>
<evidence type="ECO:0000313" key="3">
    <source>
        <dbReference type="EMBL" id="QTD49727.1"/>
    </source>
</evidence>
<dbReference type="InterPro" id="IPR036928">
    <property type="entry name" value="AS_sf"/>
</dbReference>
<dbReference type="InterPro" id="IPR000120">
    <property type="entry name" value="Amidase"/>
</dbReference>
<dbReference type="EMBL" id="CP071793">
    <property type="protein sequence ID" value="QTD49727.1"/>
    <property type="molecule type" value="Genomic_DNA"/>
</dbReference>
<dbReference type="Proteomes" id="UP000663929">
    <property type="component" value="Chromosome"/>
</dbReference>
<evidence type="ECO:0000259" key="2">
    <source>
        <dbReference type="Pfam" id="PF01425"/>
    </source>
</evidence>
<dbReference type="GO" id="GO:0050567">
    <property type="term" value="F:glutaminyl-tRNA synthase (glutamine-hydrolyzing) activity"/>
    <property type="evidence" value="ECO:0007669"/>
    <property type="project" value="TreeGrafter"/>
</dbReference>
<dbReference type="Pfam" id="PF01425">
    <property type="entry name" value="Amidase"/>
    <property type="match status" value="1"/>
</dbReference>
<dbReference type="KEGG" id="scor:J3U87_29440"/>
<evidence type="ECO:0000313" key="4">
    <source>
        <dbReference type="Proteomes" id="UP000663929"/>
    </source>
</evidence>
<reference evidence="3" key="1">
    <citation type="submission" date="2021-03" db="EMBL/GenBank/DDBJ databases">
        <title>Acanthopleuribacteraceae sp. M133.</title>
        <authorList>
            <person name="Wang G."/>
        </authorList>
    </citation>
    <scope>NUCLEOTIDE SEQUENCE</scope>
    <source>
        <strain evidence="3">M133</strain>
    </source>
</reference>
<dbReference type="SUPFAM" id="SSF75304">
    <property type="entry name" value="Amidase signature (AS) enzymes"/>
    <property type="match status" value="1"/>
</dbReference>